<dbReference type="Proteomes" id="UP000015102">
    <property type="component" value="Unassembled WGS sequence"/>
</dbReference>
<accession>T1GF75</accession>
<evidence type="ECO:0000313" key="2">
    <source>
        <dbReference type="EnsemblMetazoa" id="MESCA002006-PA"/>
    </source>
</evidence>
<evidence type="ECO:0000256" key="1">
    <source>
        <dbReference type="ARBA" id="ARBA00009431"/>
    </source>
</evidence>
<dbReference type="Gene3D" id="3.40.50.1820">
    <property type="entry name" value="alpha/beta hydrolase"/>
    <property type="match status" value="1"/>
</dbReference>
<sequence length="194" mass="22133">MDCAFNAFDRLINMDESPDGSIFKNLTGFDTYFNYLKTKIDMGDDILGNFLQSSATRKAIHVGNNTFHDLSGQDNKVEIHLKNDVMDTVAPWVAELLKYYRVCIYNGQLDIIVAYPLTVNYLQNLKFEGSDDYKKAPRYIWKVDGEIAGYAKETHNIVEVLVRNAGHMAPGDQPKWVMDMLLRLTHGKSMINTK</sequence>
<comment type="similarity">
    <text evidence="1">Belongs to the peptidase S10 family.</text>
</comment>
<dbReference type="EMBL" id="CAQQ02026410">
    <property type="status" value="NOT_ANNOTATED_CDS"/>
    <property type="molecule type" value="Genomic_DNA"/>
</dbReference>
<dbReference type="SUPFAM" id="SSF53474">
    <property type="entry name" value="alpha/beta-Hydrolases"/>
    <property type="match status" value="1"/>
</dbReference>
<dbReference type="AlphaFoldDB" id="T1GF75"/>
<dbReference type="STRING" id="36166.T1GF75"/>
<dbReference type="Pfam" id="PF00450">
    <property type="entry name" value="Peptidase_S10"/>
    <property type="match status" value="1"/>
</dbReference>
<protein>
    <recommendedName>
        <fullName evidence="4">Carboxypeptidase</fullName>
    </recommendedName>
</protein>
<proteinExistence type="inferred from homology"/>
<dbReference type="InterPro" id="IPR029058">
    <property type="entry name" value="AB_hydrolase_fold"/>
</dbReference>
<dbReference type="PROSITE" id="PS00560">
    <property type="entry name" value="CARBOXYPEPT_SER_HIS"/>
    <property type="match status" value="1"/>
</dbReference>
<reference evidence="2" key="2">
    <citation type="submission" date="2015-06" db="UniProtKB">
        <authorList>
            <consortium name="EnsemblMetazoa"/>
        </authorList>
    </citation>
    <scope>IDENTIFICATION</scope>
</reference>
<dbReference type="GO" id="GO:0004185">
    <property type="term" value="F:serine-type carboxypeptidase activity"/>
    <property type="evidence" value="ECO:0007669"/>
    <property type="project" value="InterPro"/>
</dbReference>
<dbReference type="OMA" id="ETHNIVE"/>
<name>T1GF75_MEGSC</name>
<dbReference type="InterPro" id="IPR033124">
    <property type="entry name" value="Ser_caboxypep_his_AS"/>
</dbReference>
<evidence type="ECO:0000313" key="3">
    <source>
        <dbReference type="Proteomes" id="UP000015102"/>
    </source>
</evidence>
<dbReference type="HOGENOM" id="CLU_008523_2_0_1"/>
<dbReference type="InterPro" id="IPR001563">
    <property type="entry name" value="Peptidase_S10"/>
</dbReference>
<keyword evidence="3" id="KW-1185">Reference proteome</keyword>
<organism evidence="2 3">
    <name type="scientific">Megaselia scalaris</name>
    <name type="common">Humpbacked fly</name>
    <name type="synonym">Phora scalaris</name>
    <dbReference type="NCBI Taxonomy" id="36166"/>
    <lineage>
        <taxon>Eukaryota</taxon>
        <taxon>Metazoa</taxon>
        <taxon>Ecdysozoa</taxon>
        <taxon>Arthropoda</taxon>
        <taxon>Hexapoda</taxon>
        <taxon>Insecta</taxon>
        <taxon>Pterygota</taxon>
        <taxon>Neoptera</taxon>
        <taxon>Endopterygota</taxon>
        <taxon>Diptera</taxon>
        <taxon>Brachycera</taxon>
        <taxon>Muscomorpha</taxon>
        <taxon>Platypezoidea</taxon>
        <taxon>Phoridae</taxon>
        <taxon>Megaseliini</taxon>
        <taxon>Megaselia</taxon>
    </lineage>
</organism>
<evidence type="ECO:0008006" key="4">
    <source>
        <dbReference type="Google" id="ProtNLM"/>
    </source>
</evidence>
<dbReference type="GO" id="GO:0006508">
    <property type="term" value="P:proteolysis"/>
    <property type="evidence" value="ECO:0007669"/>
    <property type="project" value="InterPro"/>
</dbReference>
<dbReference type="EnsemblMetazoa" id="MESCA002006-RA">
    <property type="protein sequence ID" value="MESCA002006-PA"/>
    <property type="gene ID" value="MESCA002006"/>
</dbReference>
<reference evidence="3" key="1">
    <citation type="submission" date="2013-02" db="EMBL/GenBank/DDBJ databases">
        <authorList>
            <person name="Hughes D."/>
        </authorList>
    </citation>
    <scope>NUCLEOTIDE SEQUENCE</scope>
    <source>
        <strain>Durham</strain>
        <strain evidence="3">NC isolate 2 -- Noor lab</strain>
    </source>
</reference>